<dbReference type="Gene3D" id="1.10.287.110">
    <property type="entry name" value="DnaJ domain"/>
    <property type="match status" value="1"/>
</dbReference>
<dbReference type="CDD" id="cd06257">
    <property type="entry name" value="DnaJ"/>
    <property type="match status" value="1"/>
</dbReference>
<feature type="domain" description="J" evidence="3">
    <location>
        <begin position="1"/>
        <end position="51"/>
    </location>
</feature>
<dbReference type="Proteomes" id="UP000277999">
    <property type="component" value="Unassembled WGS sequence"/>
</dbReference>
<dbReference type="Pfam" id="PF00226">
    <property type="entry name" value="DnaJ"/>
    <property type="match status" value="1"/>
</dbReference>
<evidence type="ECO:0000256" key="1">
    <source>
        <dbReference type="ARBA" id="ARBA00022705"/>
    </source>
</evidence>
<evidence type="ECO:0000313" key="4">
    <source>
        <dbReference type="EMBL" id="RMD00247.1"/>
    </source>
</evidence>
<keyword evidence="2" id="KW-0175">Coiled coil</keyword>
<organism evidence="4 5">
    <name type="scientific">Clostridium autoethanogenum</name>
    <dbReference type="NCBI Taxonomy" id="84023"/>
    <lineage>
        <taxon>Bacteria</taxon>
        <taxon>Bacillati</taxon>
        <taxon>Bacillota</taxon>
        <taxon>Clostridia</taxon>
        <taxon>Eubacteriales</taxon>
        <taxon>Clostridiaceae</taxon>
        <taxon>Clostridium</taxon>
    </lineage>
</organism>
<dbReference type="SUPFAM" id="SSF46565">
    <property type="entry name" value="Chaperone J-domain"/>
    <property type="match status" value="1"/>
</dbReference>
<gene>
    <name evidence="4" type="ORF">D9O40_10475</name>
</gene>
<dbReference type="AlphaFoldDB" id="A0A3M0SP22"/>
<keyword evidence="1" id="KW-0235">DNA replication</keyword>
<dbReference type="SMART" id="SM00271">
    <property type="entry name" value="DnaJ"/>
    <property type="match status" value="1"/>
</dbReference>
<name>A0A3M0SP22_9CLOT</name>
<dbReference type="EMBL" id="RFAQ01000030">
    <property type="protein sequence ID" value="RMD00247.1"/>
    <property type="molecule type" value="Genomic_DNA"/>
</dbReference>
<sequence>MKNYFENIKTVEELKDQYRKLALKYHPDMGGTNEEMAEINNQYDILFKKLKEGNQESVIDDGFKEVINKIINLNVKIEICGSWIWVSGDTRQYRKNLKAAGLWWASKKKMWYWHTKEDTKRRKSNMSIQDIRQKYGTKIINNTMKVIA</sequence>
<dbReference type="RefSeq" id="WP_122059210.1">
    <property type="nucleotide sequence ID" value="NZ_RFAQ01000030.1"/>
</dbReference>
<feature type="coiled-coil region" evidence="2">
    <location>
        <begin position="1"/>
        <end position="56"/>
    </location>
</feature>
<dbReference type="PROSITE" id="PS50076">
    <property type="entry name" value="DNAJ_2"/>
    <property type="match status" value="1"/>
</dbReference>
<reference evidence="4 5" key="1">
    <citation type="submission" date="2018-10" db="EMBL/GenBank/DDBJ databases">
        <title>Genome-centric metagenomics revealed C2 chemical producing, CO utilizing Clostridium with novel acetogenic gene cluster.</title>
        <authorList>
            <person name="Kang H."/>
            <person name="Park B."/>
            <person name="Choi I.G."/>
            <person name="Chang I.S."/>
        </authorList>
    </citation>
    <scope>NUCLEOTIDE SEQUENCE [LARGE SCALE GENOMIC DNA]</scope>
    <source>
        <strain evidence="4 5">H21-9</strain>
    </source>
</reference>
<protein>
    <submittedName>
        <fullName evidence="4">J domain-containing protein</fullName>
    </submittedName>
</protein>
<accession>A0A3M0SP22</accession>
<proteinExistence type="predicted"/>
<dbReference type="InterPro" id="IPR036869">
    <property type="entry name" value="J_dom_sf"/>
</dbReference>
<comment type="caution">
    <text evidence="4">The sequence shown here is derived from an EMBL/GenBank/DDBJ whole genome shotgun (WGS) entry which is preliminary data.</text>
</comment>
<dbReference type="InterPro" id="IPR001623">
    <property type="entry name" value="DnaJ_domain"/>
</dbReference>
<evidence type="ECO:0000256" key="2">
    <source>
        <dbReference type="SAM" id="Coils"/>
    </source>
</evidence>
<evidence type="ECO:0000259" key="3">
    <source>
        <dbReference type="PROSITE" id="PS50076"/>
    </source>
</evidence>
<evidence type="ECO:0000313" key="5">
    <source>
        <dbReference type="Proteomes" id="UP000277999"/>
    </source>
</evidence>
<dbReference type="GO" id="GO:0006260">
    <property type="term" value="P:DNA replication"/>
    <property type="evidence" value="ECO:0007669"/>
    <property type="project" value="UniProtKB-KW"/>
</dbReference>